<dbReference type="Pfam" id="PF04199">
    <property type="entry name" value="Cyclase"/>
    <property type="match status" value="1"/>
</dbReference>
<sequence>MNKPRWTRRPERSNWGDFGADDELGRLNLIDHNAVLRGVREVKEGRSFCLSLPLDYPGGNVLSPRRHPPKLCPTFRDDKPVYNLPLDESGLTHTDVLSDDAVLLHTQYSTQWDSFAHVGKLYDATGTGAPKPIYYNGYRGGDDIVGPSESNGRPIGAQRLGIETMAVKAIQTRGVLVNLFSRFGRDRKLVNYDDLMRIIDEDQISIESGDILCLYTGFADMVMQMKGKPDPQLLASSHSVLDGRCTSLQNWIVDSNIAAIAADNYAVEALPPAPAVAAPCARLPLHELCLFGYGIPLGELWLLGELASALEKSKRHGFLLTAPPLRLTGAVGSPVTPVATL</sequence>
<dbReference type="PANTHER" id="PTHR34861:SF10">
    <property type="entry name" value="CYCLASE"/>
    <property type="match status" value="1"/>
</dbReference>
<dbReference type="OrthoDB" id="7067800at2"/>
<dbReference type="InterPro" id="IPR007325">
    <property type="entry name" value="KFase/CYL"/>
</dbReference>
<evidence type="ECO:0000313" key="1">
    <source>
        <dbReference type="EMBL" id="NYT35923.1"/>
    </source>
</evidence>
<dbReference type="Gene3D" id="3.50.30.50">
    <property type="entry name" value="Putative cyclase"/>
    <property type="match status" value="1"/>
</dbReference>
<dbReference type="SUPFAM" id="SSF102198">
    <property type="entry name" value="Putative cyclase"/>
    <property type="match status" value="1"/>
</dbReference>
<keyword evidence="2" id="KW-1185">Reference proteome</keyword>
<dbReference type="GO" id="GO:0019441">
    <property type="term" value="P:L-tryptophan catabolic process to kynurenine"/>
    <property type="evidence" value="ECO:0007669"/>
    <property type="project" value="InterPro"/>
</dbReference>
<dbReference type="RefSeq" id="WP_129967854.1">
    <property type="nucleotide sequence ID" value="NZ_JACCEW010000001.1"/>
</dbReference>
<name>A0A853F749_9BURK</name>
<dbReference type="InterPro" id="IPR037175">
    <property type="entry name" value="KFase_sf"/>
</dbReference>
<accession>A0A853F749</accession>
<dbReference type="EMBL" id="JACCEW010000001">
    <property type="protein sequence ID" value="NYT35923.1"/>
    <property type="molecule type" value="Genomic_DNA"/>
</dbReference>
<proteinExistence type="predicted"/>
<comment type="caution">
    <text evidence="1">The sequence shown here is derived from an EMBL/GenBank/DDBJ whole genome shotgun (WGS) entry which is preliminary data.</text>
</comment>
<protein>
    <submittedName>
        <fullName evidence="1">Cyclase family protein</fullName>
    </submittedName>
</protein>
<reference evidence="1 2" key="1">
    <citation type="submission" date="2020-07" db="EMBL/GenBank/DDBJ databases">
        <title>Taxonomic revisions and descriptions of new bacterial species based on genomic comparisons in the high-G+C-content subgroup of the family Alcaligenaceae.</title>
        <authorList>
            <person name="Szabo A."/>
            <person name="Felfoldi T."/>
        </authorList>
    </citation>
    <scope>NUCLEOTIDE SEQUENCE [LARGE SCALE GENOMIC DNA]</scope>
    <source>
        <strain evidence="1 2">DSM 25264</strain>
    </source>
</reference>
<dbReference type="GO" id="GO:0004061">
    <property type="term" value="F:arylformamidase activity"/>
    <property type="evidence" value="ECO:0007669"/>
    <property type="project" value="InterPro"/>
</dbReference>
<evidence type="ECO:0000313" key="2">
    <source>
        <dbReference type="Proteomes" id="UP000580517"/>
    </source>
</evidence>
<dbReference type="Proteomes" id="UP000580517">
    <property type="component" value="Unassembled WGS sequence"/>
</dbReference>
<dbReference type="AlphaFoldDB" id="A0A853F749"/>
<gene>
    <name evidence="1" type="ORF">H0A68_03490</name>
</gene>
<dbReference type="PANTHER" id="PTHR34861">
    <property type="match status" value="1"/>
</dbReference>
<organism evidence="1 2">
    <name type="scientific">Allopusillimonas soli</name>
    <dbReference type="NCBI Taxonomy" id="659016"/>
    <lineage>
        <taxon>Bacteria</taxon>
        <taxon>Pseudomonadati</taxon>
        <taxon>Pseudomonadota</taxon>
        <taxon>Betaproteobacteria</taxon>
        <taxon>Burkholderiales</taxon>
        <taxon>Alcaligenaceae</taxon>
        <taxon>Allopusillimonas</taxon>
    </lineage>
</organism>